<feature type="chain" id="PRO_5040723453" evidence="1">
    <location>
        <begin position="22"/>
        <end position="76"/>
    </location>
</feature>
<sequence>MYATSLSALALLASTCTSALATPLEARDATSNVRMFAGDTCNGATNSFSVSGSGSYRCVPVPAARRSISVTGRYVS</sequence>
<dbReference type="EMBL" id="CAOQHR010000006">
    <property type="protein sequence ID" value="CAI6336654.1"/>
    <property type="molecule type" value="Genomic_DNA"/>
</dbReference>
<keyword evidence="3" id="KW-1185">Reference proteome</keyword>
<accession>A0A9W4UJ51</accession>
<dbReference type="OrthoDB" id="3776223at2759"/>
<gene>
    <name evidence="2" type="ORF">PDIGIT_LOCUS9758</name>
</gene>
<comment type="caution">
    <text evidence="2">The sequence shown here is derived from an EMBL/GenBank/DDBJ whole genome shotgun (WGS) entry which is preliminary data.</text>
</comment>
<name>A0A9W4UJ51_9PLEO</name>
<dbReference type="AlphaFoldDB" id="A0A9W4UJ51"/>
<reference evidence="2" key="1">
    <citation type="submission" date="2023-01" db="EMBL/GenBank/DDBJ databases">
        <authorList>
            <person name="Van Ghelder C."/>
            <person name="Rancurel C."/>
        </authorList>
    </citation>
    <scope>NUCLEOTIDE SEQUENCE</scope>
    <source>
        <strain evidence="2">CNCM I-4278</strain>
    </source>
</reference>
<proteinExistence type="predicted"/>
<evidence type="ECO:0000256" key="1">
    <source>
        <dbReference type="SAM" id="SignalP"/>
    </source>
</evidence>
<evidence type="ECO:0000313" key="2">
    <source>
        <dbReference type="EMBL" id="CAI6336654.1"/>
    </source>
</evidence>
<protein>
    <submittedName>
        <fullName evidence="2">Uncharacterized protein</fullName>
    </submittedName>
</protein>
<keyword evidence="1" id="KW-0732">Signal</keyword>
<feature type="signal peptide" evidence="1">
    <location>
        <begin position="1"/>
        <end position="21"/>
    </location>
</feature>
<organism evidence="2 3">
    <name type="scientific">Periconia digitata</name>
    <dbReference type="NCBI Taxonomy" id="1303443"/>
    <lineage>
        <taxon>Eukaryota</taxon>
        <taxon>Fungi</taxon>
        <taxon>Dikarya</taxon>
        <taxon>Ascomycota</taxon>
        <taxon>Pezizomycotina</taxon>
        <taxon>Dothideomycetes</taxon>
        <taxon>Pleosporomycetidae</taxon>
        <taxon>Pleosporales</taxon>
        <taxon>Massarineae</taxon>
        <taxon>Periconiaceae</taxon>
        <taxon>Periconia</taxon>
    </lineage>
</organism>
<dbReference type="Proteomes" id="UP001152607">
    <property type="component" value="Unassembled WGS sequence"/>
</dbReference>
<evidence type="ECO:0000313" key="3">
    <source>
        <dbReference type="Proteomes" id="UP001152607"/>
    </source>
</evidence>